<sequence length="278" mass="30704">MYPEYTDMPTRLLWLAVSSKLWTVAKCSTSHNYEGTGQNTYAVETLHGDDDREWDSDLPGMQRRRHTNGKTPKKLAVTDMQVNQQIELETGLDRLREMYALGPDWMFVQEDTKTITTIFYRSVMLGFLLNVVKAAQTESKSKKNMSPSQAVMKMGANSMTDSTKVIKEAAKGSLRLTAFTASLLYLSQSIAAYRNQSSVWEYSISTALAMACVGFGRSPGPFVLTVLGGAIAGALGGSMACSMLSSVGASQEQRTLNRIRQQLEQQQQQILEVDDGVV</sequence>
<keyword evidence="5" id="KW-0472">Membrane</keyword>
<evidence type="ECO:0000256" key="4">
    <source>
        <dbReference type="ARBA" id="ARBA00022989"/>
    </source>
</evidence>
<dbReference type="GO" id="GO:0032981">
    <property type="term" value="P:mitochondrial respiratory chain complex I assembly"/>
    <property type="evidence" value="ECO:0007669"/>
    <property type="project" value="InterPro"/>
</dbReference>
<feature type="coiled-coil region" evidence="8">
    <location>
        <begin position="249"/>
        <end position="276"/>
    </location>
</feature>
<evidence type="ECO:0000256" key="7">
    <source>
        <dbReference type="ARBA" id="ARBA00041344"/>
    </source>
</evidence>
<evidence type="ECO:0000256" key="6">
    <source>
        <dbReference type="ARBA" id="ARBA00040778"/>
    </source>
</evidence>
<evidence type="ECO:0000256" key="5">
    <source>
        <dbReference type="ARBA" id="ARBA00023136"/>
    </source>
</evidence>
<evidence type="ECO:0000256" key="2">
    <source>
        <dbReference type="ARBA" id="ARBA00008444"/>
    </source>
</evidence>
<comment type="subcellular location">
    <subcellularLocation>
        <location evidence="1">Membrane</location>
        <topology evidence="1">Multi-pass membrane protein</topology>
    </subcellularLocation>
</comment>
<reference evidence="9" key="1">
    <citation type="journal article" date="2023" name="G3 (Bethesda)">
        <title>A reference genome for the long-term kleptoplast-retaining sea slug Elysia crispata morphotype clarki.</title>
        <authorList>
            <person name="Eastman K.E."/>
            <person name="Pendleton A.L."/>
            <person name="Shaikh M.A."/>
            <person name="Suttiyut T."/>
            <person name="Ogas R."/>
            <person name="Tomko P."/>
            <person name="Gavelis G."/>
            <person name="Widhalm J.R."/>
            <person name="Wisecaver J.H."/>
        </authorList>
    </citation>
    <scope>NUCLEOTIDE SEQUENCE</scope>
    <source>
        <strain evidence="9">ECLA1</strain>
    </source>
</reference>
<evidence type="ECO:0000256" key="3">
    <source>
        <dbReference type="ARBA" id="ARBA00022692"/>
    </source>
</evidence>
<protein>
    <recommendedName>
        <fullName evidence="6">Complex I assembly factor TIMMDC1, mitochondrial</fullName>
    </recommendedName>
    <alternativeName>
        <fullName evidence="7">Translocase of inner mitochondrial membrane domain-containing protein 1</fullName>
    </alternativeName>
</protein>
<dbReference type="InterPro" id="IPR055299">
    <property type="entry name" value="TIMMDC1"/>
</dbReference>
<proteinExistence type="inferred from homology"/>
<dbReference type="AlphaFoldDB" id="A0AAE1B6V3"/>
<keyword evidence="3" id="KW-0812">Transmembrane</keyword>
<dbReference type="PANTHER" id="PTHR13002:SF1">
    <property type="entry name" value="COMPLEX I ASSEMBLY FACTOR TIMMDC1, MITOCHONDRIAL"/>
    <property type="match status" value="1"/>
</dbReference>
<evidence type="ECO:0000256" key="1">
    <source>
        <dbReference type="ARBA" id="ARBA00004141"/>
    </source>
</evidence>
<keyword evidence="10" id="KW-1185">Reference proteome</keyword>
<dbReference type="PANTHER" id="PTHR13002">
    <property type="entry name" value="C3ORF1 PROTEIN-RELATED"/>
    <property type="match status" value="1"/>
</dbReference>
<dbReference type="GO" id="GO:0016020">
    <property type="term" value="C:membrane"/>
    <property type="evidence" value="ECO:0007669"/>
    <property type="project" value="UniProtKB-SubCell"/>
</dbReference>
<evidence type="ECO:0000313" key="10">
    <source>
        <dbReference type="Proteomes" id="UP001283361"/>
    </source>
</evidence>
<accession>A0AAE1B6V3</accession>
<comment type="similarity">
    <text evidence="2">Belongs to the Tim17/Tim22/Tim23 family.</text>
</comment>
<keyword evidence="8" id="KW-0175">Coiled coil</keyword>
<name>A0AAE1B6V3_9GAST</name>
<evidence type="ECO:0000256" key="8">
    <source>
        <dbReference type="SAM" id="Coils"/>
    </source>
</evidence>
<dbReference type="Proteomes" id="UP001283361">
    <property type="component" value="Unassembled WGS sequence"/>
</dbReference>
<dbReference type="GO" id="GO:0005739">
    <property type="term" value="C:mitochondrion"/>
    <property type="evidence" value="ECO:0007669"/>
    <property type="project" value="TreeGrafter"/>
</dbReference>
<organism evidence="9 10">
    <name type="scientific">Elysia crispata</name>
    <name type="common">lettuce slug</name>
    <dbReference type="NCBI Taxonomy" id="231223"/>
    <lineage>
        <taxon>Eukaryota</taxon>
        <taxon>Metazoa</taxon>
        <taxon>Spiralia</taxon>
        <taxon>Lophotrochozoa</taxon>
        <taxon>Mollusca</taxon>
        <taxon>Gastropoda</taxon>
        <taxon>Heterobranchia</taxon>
        <taxon>Euthyneura</taxon>
        <taxon>Panpulmonata</taxon>
        <taxon>Sacoglossa</taxon>
        <taxon>Placobranchoidea</taxon>
        <taxon>Plakobranchidae</taxon>
        <taxon>Elysia</taxon>
    </lineage>
</organism>
<dbReference type="EMBL" id="JAWDGP010000422">
    <property type="protein sequence ID" value="KAK3800647.1"/>
    <property type="molecule type" value="Genomic_DNA"/>
</dbReference>
<gene>
    <name evidence="9" type="ORF">RRG08_003054</name>
</gene>
<keyword evidence="4" id="KW-1133">Transmembrane helix</keyword>
<evidence type="ECO:0000313" key="9">
    <source>
        <dbReference type="EMBL" id="KAK3800647.1"/>
    </source>
</evidence>
<comment type="caution">
    <text evidence="9">The sequence shown here is derived from an EMBL/GenBank/DDBJ whole genome shotgun (WGS) entry which is preliminary data.</text>
</comment>